<dbReference type="Pfam" id="PF23316">
    <property type="entry name" value="Ig_DLEC1_6th"/>
    <property type="match status" value="1"/>
</dbReference>
<dbReference type="InterPro" id="IPR013783">
    <property type="entry name" value="Ig-like_fold"/>
</dbReference>
<dbReference type="OrthoDB" id="2115465at2759"/>
<reference evidence="2 3" key="1">
    <citation type="submission" date="2009-08" db="EMBL/GenBank/DDBJ databases">
        <title>The Genome Sequence of Spizellomyces punctatus strain DAOM BR117.</title>
        <authorList>
            <consortium name="The Broad Institute Genome Sequencing Platform"/>
            <person name="Russ C."/>
            <person name="Cuomo C."/>
            <person name="Shea T."/>
            <person name="Young S.K."/>
            <person name="Zeng Q."/>
            <person name="Koehrsen M."/>
            <person name="Haas B."/>
            <person name="Borodovsky M."/>
            <person name="Guigo R."/>
            <person name="Alvarado L."/>
            <person name="Berlin A."/>
            <person name="Bochicchio J."/>
            <person name="Borenstein D."/>
            <person name="Chapman S."/>
            <person name="Chen Z."/>
            <person name="Engels R."/>
            <person name="Freedman E."/>
            <person name="Gellesch M."/>
            <person name="Goldberg J."/>
            <person name="Griggs A."/>
            <person name="Gujja S."/>
            <person name="Heiman D."/>
            <person name="Hepburn T."/>
            <person name="Howarth C."/>
            <person name="Jen D."/>
            <person name="Larson L."/>
            <person name="Lewis B."/>
            <person name="Mehta T."/>
            <person name="Park D."/>
            <person name="Pearson M."/>
            <person name="Roberts A."/>
            <person name="Saif S."/>
            <person name="Shenoy N."/>
            <person name="Sisk P."/>
            <person name="Stolte C."/>
            <person name="Sykes S."/>
            <person name="Thomson T."/>
            <person name="Walk T."/>
            <person name="White J."/>
            <person name="Yandava C."/>
            <person name="Burger G."/>
            <person name="Gray M.W."/>
            <person name="Holland P.W.H."/>
            <person name="King N."/>
            <person name="Lang F.B.F."/>
            <person name="Roger A.J."/>
            <person name="Ruiz-Trillo I."/>
            <person name="Lander E."/>
            <person name="Nusbaum C."/>
        </authorList>
    </citation>
    <scope>NUCLEOTIDE SEQUENCE [LARGE SCALE GENOMIC DNA]</scope>
    <source>
        <strain evidence="2 3">DAOM BR117</strain>
    </source>
</reference>
<feature type="region of interest" description="Disordered" evidence="1">
    <location>
        <begin position="1687"/>
        <end position="1766"/>
    </location>
</feature>
<organism evidence="2 3">
    <name type="scientific">Spizellomyces punctatus (strain DAOM BR117)</name>
    <dbReference type="NCBI Taxonomy" id="645134"/>
    <lineage>
        <taxon>Eukaryota</taxon>
        <taxon>Fungi</taxon>
        <taxon>Fungi incertae sedis</taxon>
        <taxon>Chytridiomycota</taxon>
        <taxon>Chytridiomycota incertae sedis</taxon>
        <taxon>Chytridiomycetes</taxon>
        <taxon>Spizellomycetales</taxon>
        <taxon>Spizellomycetaceae</taxon>
        <taxon>Spizellomyces</taxon>
    </lineage>
</organism>
<evidence type="ECO:0008006" key="4">
    <source>
        <dbReference type="Google" id="ProtNLM"/>
    </source>
</evidence>
<evidence type="ECO:0000313" key="2">
    <source>
        <dbReference type="EMBL" id="KND03812.1"/>
    </source>
</evidence>
<sequence length="1878" mass="205897">MSEPQLDTIQDQLTDYLALKRDTPSPSLQAAELPQLPQLKSKTFNVGIKAKSLPALRGAISGQNLLVRTRSVALEKKPGQERGAEILKGFSRELLGFRRKGKEDEPAAFEENTSGDSRPSLRVAEARQYPEETPAQSDGRKFELSLHDDIQEEDSGSRPGWESGRPDSERQLTSTKEGLHSELHPPKLKAVHIRRTDNGFNHTWIARKPVATELEKPGVLEINSEFIDGPAGALEPVKEMQSAPVNPMRPYTDEELKILECMESRVKYLNNPRFPAKKEVMKRILSEGHKVPQFIPPGAPKHLTAPADALSVVNPAAEASEKNVGIIAIPGSVFFTDYQPHHTYEKEVIIKNTTQNSRRFRLSAPPPYTHSPFFSVTLIEAPADHGTNGLVAPGMSLRYKVIFKPNSLANFSQRFIVSTEMGAIFDVPVIAKREAPLLTLPKTLNCGPSRASYENIRVWDFKNEGGPGRFLIVPDHAEVDPFKAFDNLKESQMYAMASHGPFAIFPSFFEVKNGDTGQIIVRYSPPDIEEEDKNEMGRHDKVVFKLICDNCQVSELPIVGLAQNPAIQVAGIQLPDYGKVEGDALSQSTDCDVSLDFEAQNPHAKTTYLLTLRNRTLLRLPFTWNLFDIPAHTKPKGVSTSQSKTAFQIVPPRGWLPPNGDMTFEVIFKPDGIVHYDVIGNLLLLHNSKRLTEKTVCDSRRKYCSETEDCALSIRCIGQGVPFNAHLDPPILLIPDTLYTGTSYTTSFQLSNLSVSNIAYEWEIENVKSSSLQIALTRPSGNLGALACCAITVQCTGGFPDDIAGALVCKIAHGPTLRVPLAAKVVLPPGSLQFDTDLVDFGLLALGSNKTVQVPLVSRAPVPLSWRITGYKRNCGDLEKDCYLMYHPSEGILEPGSMQNITITYVPVWCQRFRGILECQIVDADPLAKASTVMDKRDSEPTDASNAAQAVRRTVTATVVEMRAEVLTPRATIMNPLNSITCYVDVPFRYVLVMENLTMLSAKFKWQNIKTNDYHVTFRPLAGEILGGEDLEITVEVIGHRIGMLSDLLLACTVEGMVEHGGLLGAKLDLTVRGIEVVFDVQNGSQHMIDRAIDGSSMLFDFGTECPIFANRTGTLVIRNRSAISSPYRVWMEKYAATALKEEEETEVAEQAANEQPISGPTERRLSVSTVDSSSARGLLRASKPAKLGFSSKTGMEYISKIKEVRRLIRRMHLLLREGRGVAFHASPSSGIIDPWGTVRVQVTSYNNLVGTYEDNLTCEVSGWARQVFPIRLGVVGLPVRFSGAQLVASKRDTPDSMDRVNFGTRITNLTWTSPDGVRVYPRENQSEQRSIEGEAYSKIIQIENQSPRDIVLNWAVYIKHTPLGSPTPNPEEILVPENLLEKDAAGIFGVSPESLLIHAFKTTSIRLFFRSAKVGAFDAIVVADVGYIQPNGKVLYGQGRPNASSDKSKPAVTPPISVAHLLTLARLHIQGGAIEPRLSLDQGDRIRIKQSLWHVRQMSTAPGVLGRTVNVFLQNHSDAVCSFKMEALPKGVFMVTAAEGSPSVRPNLVRRELKGDKKTPQISKTGRRGRTDISDNWIDDLNENLLELKPTEQLLISVQYIPSSTQASEQRCSTSNVAKPSLVKRTSTSPRPSIVLHTEQRLSVPQGRATESMNDDREETLTKPAVSDGQTIQEPDAQEFLASSDAVTEEPNAENPSADSASSNTETAGTVSESPNMQDDPSEENMIQLPGAPEDAGEATKIGSVWDESKPVVGESASGSMTSPMMLPIIGRDSTANVDTTNEVNASAVMSARPPTAADVERPLSTASSIERNSITALAKGDFIDGSASIPSISPQPDKPTSTAGQSRLHIIAEGELRIIFTNGMVQSIPIVVEETN</sequence>
<dbReference type="GO" id="GO:0005737">
    <property type="term" value="C:cytoplasm"/>
    <property type="evidence" value="ECO:0007669"/>
    <property type="project" value="TreeGrafter"/>
</dbReference>
<feature type="region of interest" description="Disordered" evidence="1">
    <location>
        <begin position="150"/>
        <end position="187"/>
    </location>
</feature>
<gene>
    <name evidence="2" type="ORF">SPPG_01268</name>
</gene>
<proteinExistence type="predicted"/>
<feature type="region of interest" description="Disordered" evidence="1">
    <location>
        <begin position="99"/>
        <end position="121"/>
    </location>
</feature>
<keyword evidence="3" id="KW-1185">Reference proteome</keyword>
<dbReference type="PANTHER" id="PTHR46348">
    <property type="entry name" value="DELETED IN LUNG AND ESOPHAGEAL CANCER PROTEIN 1"/>
    <property type="match status" value="1"/>
</dbReference>
<accession>A0A0L0HRU3</accession>
<dbReference type="GeneID" id="27684944"/>
<protein>
    <recommendedName>
        <fullName evidence="4">MSP domain-containing protein</fullName>
    </recommendedName>
</protein>
<feature type="compositionally biased region" description="Polar residues" evidence="1">
    <location>
        <begin position="1606"/>
        <end position="1632"/>
    </location>
</feature>
<feature type="region of interest" description="Disordered" evidence="1">
    <location>
        <begin position="1606"/>
        <end position="1674"/>
    </location>
</feature>
<dbReference type="GO" id="GO:0015631">
    <property type="term" value="F:tubulin binding"/>
    <property type="evidence" value="ECO:0007669"/>
    <property type="project" value="TreeGrafter"/>
</dbReference>
<dbReference type="VEuPathDB" id="FungiDB:SPPG_01268"/>
<dbReference type="PANTHER" id="PTHR46348:SF1">
    <property type="entry name" value="DELETED IN LUNG AND ESOPHAGEAL CANCER PROTEIN 1"/>
    <property type="match status" value="1"/>
</dbReference>
<evidence type="ECO:0000313" key="3">
    <source>
        <dbReference type="Proteomes" id="UP000053201"/>
    </source>
</evidence>
<dbReference type="eggNOG" id="ENOG502QQQ5">
    <property type="taxonomic scope" value="Eukaryota"/>
</dbReference>
<feature type="compositionally biased region" description="Polar residues" evidence="1">
    <location>
        <begin position="1695"/>
        <end position="1720"/>
    </location>
</feature>
<dbReference type="InterPro" id="IPR033304">
    <property type="entry name" value="DLEC1"/>
</dbReference>
<feature type="region of interest" description="Disordered" evidence="1">
    <location>
        <begin position="1146"/>
        <end position="1167"/>
    </location>
</feature>
<dbReference type="RefSeq" id="XP_016611851.1">
    <property type="nucleotide sequence ID" value="XM_016749593.1"/>
</dbReference>
<dbReference type="Proteomes" id="UP000053201">
    <property type="component" value="Unassembled WGS sequence"/>
</dbReference>
<dbReference type="InParanoid" id="A0A0L0HRU3"/>
<dbReference type="EMBL" id="KQ257451">
    <property type="protein sequence ID" value="KND03812.1"/>
    <property type="molecule type" value="Genomic_DNA"/>
</dbReference>
<dbReference type="Gene3D" id="2.60.40.10">
    <property type="entry name" value="Immunoglobulins"/>
    <property type="match status" value="4"/>
</dbReference>
<dbReference type="GO" id="GO:0005929">
    <property type="term" value="C:cilium"/>
    <property type="evidence" value="ECO:0007669"/>
    <property type="project" value="TreeGrafter"/>
</dbReference>
<evidence type="ECO:0000256" key="1">
    <source>
        <dbReference type="SAM" id="MobiDB-lite"/>
    </source>
</evidence>
<name>A0A0L0HRU3_SPIPD</name>
<dbReference type="STRING" id="645134.A0A0L0HRU3"/>